<dbReference type="InterPro" id="IPR017452">
    <property type="entry name" value="GPCR_Rhodpsn_7TM"/>
</dbReference>
<evidence type="ECO:0000256" key="2">
    <source>
        <dbReference type="ARBA" id="ARBA00004651"/>
    </source>
</evidence>
<keyword evidence="9 13" id="KW-0472">Membrane</keyword>
<dbReference type="Pfam" id="PF03402">
    <property type="entry name" value="V1R"/>
    <property type="match status" value="1"/>
</dbReference>
<dbReference type="GO" id="GO:0016503">
    <property type="term" value="F:pheromone receptor activity"/>
    <property type="evidence" value="ECO:0007669"/>
    <property type="project" value="InterPro"/>
</dbReference>
<feature type="domain" description="G-protein coupled receptors family 1 profile" evidence="14">
    <location>
        <begin position="25"/>
        <end position="289"/>
    </location>
</feature>
<protein>
    <recommendedName>
        <fullName evidence="13">Vomeronasal type-1 receptor</fullName>
    </recommendedName>
</protein>
<feature type="transmembrane region" description="Helical" evidence="13">
    <location>
        <begin position="93"/>
        <end position="113"/>
    </location>
</feature>
<evidence type="ECO:0000256" key="3">
    <source>
        <dbReference type="ARBA" id="ARBA00010663"/>
    </source>
</evidence>
<dbReference type="GO" id="GO:0007606">
    <property type="term" value="P:sensory perception of chemical stimulus"/>
    <property type="evidence" value="ECO:0007669"/>
    <property type="project" value="UniProtKB-ARBA"/>
</dbReference>
<feature type="transmembrane region" description="Helical" evidence="13">
    <location>
        <begin position="12"/>
        <end position="36"/>
    </location>
</feature>
<evidence type="ECO:0000259" key="14">
    <source>
        <dbReference type="PROSITE" id="PS50262"/>
    </source>
</evidence>
<keyword evidence="10 13" id="KW-0675">Receptor</keyword>
<evidence type="ECO:0000256" key="5">
    <source>
        <dbReference type="ARBA" id="ARBA00022507"/>
    </source>
</evidence>
<comment type="caution">
    <text evidence="15">The sequence shown here is derived from an EMBL/GenBank/DDBJ whole genome shotgun (WGS) entry which is preliminary data.</text>
</comment>
<dbReference type="EMBL" id="JWIN03000009">
    <property type="protein sequence ID" value="KAB1274324.1"/>
    <property type="molecule type" value="Genomic_DNA"/>
</dbReference>
<dbReference type="PROSITE" id="PS50262">
    <property type="entry name" value="G_PROTEIN_RECEP_F1_2"/>
    <property type="match status" value="1"/>
</dbReference>
<dbReference type="Gene3D" id="1.20.1070.10">
    <property type="entry name" value="Rhodopsin 7-helix transmembrane proteins"/>
    <property type="match status" value="1"/>
</dbReference>
<comment type="similarity">
    <text evidence="3 13">Belongs to the G-protein coupled receptor 1 family.</text>
</comment>
<name>A0A5N4DTM6_CAMDR</name>
<dbReference type="PRINTS" id="PR01534">
    <property type="entry name" value="VOMERONASL1R"/>
</dbReference>
<accession>A0A5N4DTM6</accession>
<evidence type="ECO:0000256" key="10">
    <source>
        <dbReference type="ARBA" id="ARBA00023170"/>
    </source>
</evidence>
<evidence type="ECO:0000256" key="4">
    <source>
        <dbReference type="ARBA" id="ARBA00022475"/>
    </source>
</evidence>
<dbReference type="Proteomes" id="UP000299084">
    <property type="component" value="Unassembled WGS sequence"/>
</dbReference>
<dbReference type="FunFam" id="1.20.1070.10:FF:000033">
    <property type="entry name" value="Vomeronasal type-1 receptor"/>
    <property type="match status" value="1"/>
</dbReference>
<evidence type="ECO:0000256" key="9">
    <source>
        <dbReference type="ARBA" id="ARBA00023136"/>
    </source>
</evidence>
<keyword evidence="11" id="KW-0325">Glycoprotein</keyword>
<proteinExistence type="inferred from homology"/>
<organism evidence="15 16">
    <name type="scientific">Camelus dromedarius</name>
    <name type="common">Dromedary</name>
    <name type="synonym">Arabian camel</name>
    <dbReference type="NCBI Taxonomy" id="9838"/>
    <lineage>
        <taxon>Eukaryota</taxon>
        <taxon>Metazoa</taxon>
        <taxon>Chordata</taxon>
        <taxon>Craniata</taxon>
        <taxon>Vertebrata</taxon>
        <taxon>Euteleostomi</taxon>
        <taxon>Mammalia</taxon>
        <taxon>Eutheria</taxon>
        <taxon>Laurasiatheria</taxon>
        <taxon>Artiodactyla</taxon>
        <taxon>Tylopoda</taxon>
        <taxon>Camelidae</taxon>
        <taxon>Camelus</taxon>
    </lineage>
</organism>
<evidence type="ECO:0000256" key="13">
    <source>
        <dbReference type="RuleBase" id="RU364061"/>
    </source>
</evidence>
<dbReference type="GO" id="GO:0019236">
    <property type="term" value="P:response to pheromone"/>
    <property type="evidence" value="ECO:0007669"/>
    <property type="project" value="UniProtKB-KW"/>
</dbReference>
<dbReference type="InterPro" id="IPR004072">
    <property type="entry name" value="Vmron_rcpt_1"/>
</dbReference>
<feature type="transmembrane region" description="Helical" evidence="13">
    <location>
        <begin position="182"/>
        <end position="210"/>
    </location>
</feature>
<keyword evidence="7 13" id="KW-1133">Transmembrane helix</keyword>
<gene>
    <name evidence="15" type="ORF">Cadr_000012134</name>
</gene>
<keyword evidence="8 13" id="KW-0297">G-protein coupled receptor</keyword>
<evidence type="ECO:0000256" key="11">
    <source>
        <dbReference type="ARBA" id="ARBA00023180"/>
    </source>
</evidence>
<dbReference type="AlphaFoldDB" id="A0A5N4DTM6"/>
<comment type="subcellular location">
    <subcellularLocation>
        <location evidence="2 13">Cell membrane</location>
        <topology evidence="2 13">Multi-pass membrane protein</topology>
    </subcellularLocation>
</comment>
<dbReference type="GO" id="GO:0005886">
    <property type="term" value="C:plasma membrane"/>
    <property type="evidence" value="ECO:0007669"/>
    <property type="project" value="UniProtKB-SubCell"/>
</dbReference>
<keyword evidence="16" id="KW-1185">Reference proteome</keyword>
<evidence type="ECO:0000313" key="15">
    <source>
        <dbReference type="EMBL" id="KAB1274324.1"/>
    </source>
</evidence>
<feature type="transmembrane region" description="Helical" evidence="13">
    <location>
        <begin position="134"/>
        <end position="153"/>
    </location>
</feature>
<reference evidence="15 16" key="1">
    <citation type="journal article" date="2019" name="Mol. Ecol. Resour.">
        <title>Improving Illumina assemblies with Hi-C and long reads: an example with the North African dromedary.</title>
        <authorList>
            <person name="Elbers J.P."/>
            <person name="Rogers M.F."/>
            <person name="Perelman P.L."/>
            <person name="Proskuryakova A.A."/>
            <person name="Serdyukova N.A."/>
            <person name="Johnson W.E."/>
            <person name="Horin P."/>
            <person name="Corander J."/>
            <person name="Murphy D."/>
            <person name="Burger P.A."/>
        </authorList>
    </citation>
    <scope>NUCLEOTIDE SEQUENCE [LARGE SCALE GENOMIC DNA]</scope>
    <source>
        <strain evidence="15">Drom800</strain>
        <tissue evidence="15">Blood</tissue>
    </source>
</reference>
<dbReference type="SUPFAM" id="SSF81321">
    <property type="entry name" value="Family A G protein-coupled receptor-like"/>
    <property type="match status" value="1"/>
</dbReference>
<evidence type="ECO:0000256" key="6">
    <source>
        <dbReference type="ARBA" id="ARBA00022692"/>
    </source>
</evidence>
<evidence type="ECO:0000256" key="1">
    <source>
        <dbReference type="ARBA" id="ARBA00003878"/>
    </source>
</evidence>
<feature type="transmembrane region" description="Helical" evidence="13">
    <location>
        <begin position="239"/>
        <end position="262"/>
    </location>
</feature>
<evidence type="ECO:0000256" key="7">
    <source>
        <dbReference type="ARBA" id="ARBA00022989"/>
    </source>
</evidence>
<keyword evidence="6 13" id="KW-0812">Transmembrane</keyword>
<feature type="transmembrane region" description="Helical" evidence="13">
    <location>
        <begin position="48"/>
        <end position="73"/>
    </location>
</feature>
<evidence type="ECO:0000256" key="8">
    <source>
        <dbReference type="ARBA" id="ARBA00023040"/>
    </source>
</evidence>
<dbReference type="PANTHER" id="PTHR24062">
    <property type="entry name" value="VOMERONASAL TYPE-1 RECEPTOR"/>
    <property type="match status" value="1"/>
</dbReference>
<dbReference type="CDD" id="cd13949">
    <property type="entry name" value="7tm_V1R_pheromone"/>
    <property type="match status" value="1"/>
</dbReference>
<evidence type="ECO:0000256" key="12">
    <source>
        <dbReference type="ARBA" id="ARBA00023224"/>
    </source>
</evidence>
<comment type="function">
    <text evidence="1">Putative pheromone receptor.</text>
</comment>
<evidence type="ECO:0000313" key="16">
    <source>
        <dbReference type="Proteomes" id="UP000299084"/>
    </source>
</evidence>
<sequence length="316" mass="35605">MDSRDVTTDVISMIILTQAVVGTLGNFSLLCHYTILYITGYRLRSTDLIIKHLIVANFLVLLCKGVPHTMAAFGWKQFPSDAECKLFMYLHRVGRGVSIASICLLSVFQVIVVNPTKSRWAELKVKAPRYIGPSISLCWILQMLVNINFLIFIRGKGSDKNITDYKDFGYYFSIRHDKTKDVLFAVLLSFPDVSCLGLMLWASGSMVFILHRHKKRVQHIHRTSTSTGSSPESKATKTILLLVSTFVYFYTLSSIFQVVLALLDNLSWFLVSGTASIAACFPTVSPFLLMSRDSSVHSLYFAWIRNAKSPTSMRNM</sequence>
<feature type="transmembrane region" description="Helical" evidence="13">
    <location>
        <begin position="268"/>
        <end position="289"/>
    </location>
</feature>
<keyword evidence="5 13" id="KW-0589">Pheromone response</keyword>
<keyword evidence="12 13" id="KW-0807">Transducer</keyword>
<keyword evidence="4 13" id="KW-1003">Cell membrane</keyword>